<dbReference type="SMART" id="SM00332">
    <property type="entry name" value="PP2Cc"/>
    <property type="match status" value="1"/>
</dbReference>
<reference evidence="2 3" key="1">
    <citation type="submission" date="2020-07" db="EMBL/GenBank/DDBJ databases">
        <title>isolation of Luteimonas sp. SJ-16.</title>
        <authorList>
            <person name="Huang X.-X."/>
            <person name="Xu L."/>
            <person name="Sun J.-Q."/>
        </authorList>
    </citation>
    <scope>NUCLEOTIDE SEQUENCE [LARGE SCALE GENOMIC DNA]</scope>
    <source>
        <strain evidence="2 3">SJ-16</strain>
    </source>
</reference>
<dbReference type="SUPFAM" id="SSF81606">
    <property type="entry name" value="PP2C-like"/>
    <property type="match status" value="1"/>
</dbReference>
<feature type="domain" description="PPM-type phosphatase" evidence="1">
    <location>
        <begin position="7"/>
        <end position="236"/>
    </location>
</feature>
<comment type="caution">
    <text evidence="2">The sequence shown here is derived from an EMBL/GenBank/DDBJ whole genome shotgun (WGS) entry which is preliminary data.</text>
</comment>
<dbReference type="CDD" id="cd00143">
    <property type="entry name" value="PP2Cc"/>
    <property type="match status" value="1"/>
</dbReference>
<evidence type="ECO:0000313" key="2">
    <source>
        <dbReference type="EMBL" id="NYZ64302.1"/>
    </source>
</evidence>
<dbReference type="EMBL" id="JACCJZ010000020">
    <property type="protein sequence ID" value="NYZ64302.1"/>
    <property type="molecule type" value="Genomic_DNA"/>
</dbReference>
<dbReference type="InterPro" id="IPR036457">
    <property type="entry name" value="PPM-type-like_dom_sf"/>
</dbReference>
<dbReference type="InterPro" id="IPR001932">
    <property type="entry name" value="PPM-type_phosphatase-like_dom"/>
</dbReference>
<dbReference type="Pfam" id="PF13672">
    <property type="entry name" value="PP2C_2"/>
    <property type="match status" value="1"/>
</dbReference>
<dbReference type="AlphaFoldDB" id="A0A7Z0QSW6"/>
<evidence type="ECO:0000259" key="1">
    <source>
        <dbReference type="PROSITE" id="PS51746"/>
    </source>
</evidence>
<sequence length="240" mass="25834">MGASARRSSGRTDPGKVRRCNEDAILLRDDAGLWVVADGLGGHSAGDYASGLIVERLAALHRPDDLCDFIDAIEDVLEDVNAELMRVAESRGGDLIGSTVVVLVDDGDVVLCGWVGDSRGYCFDRRRLRQITLDHVHGARDDVTRFAGAQPQAPAGALTRAVGAQPQLFVDWTIADSAEGATFVLCSDGINKEIGDEELNLECRRARDPQALVRRLFELALGRAARDNVSAIAVQLGEVR</sequence>
<organism evidence="2 3">
    <name type="scientific">Luteimonas deserti</name>
    <dbReference type="NCBI Taxonomy" id="2752306"/>
    <lineage>
        <taxon>Bacteria</taxon>
        <taxon>Pseudomonadati</taxon>
        <taxon>Pseudomonadota</taxon>
        <taxon>Gammaproteobacteria</taxon>
        <taxon>Lysobacterales</taxon>
        <taxon>Lysobacteraceae</taxon>
        <taxon>Luteimonas</taxon>
    </lineage>
</organism>
<gene>
    <name evidence="2" type="ORF">H0E82_16310</name>
</gene>
<evidence type="ECO:0000313" key="3">
    <source>
        <dbReference type="Proteomes" id="UP000589896"/>
    </source>
</evidence>
<dbReference type="Proteomes" id="UP000589896">
    <property type="component" value="Unassembled WGS sequence"/>
</dbReference>
<dbReference type="SMART" id="SM00331">
    <property type="entry name" value="PP2C_SIG"/>
    <property type="match status" value="1"/>
</dbReference>
<dbReference type="PROSITE" id="PS51746">
    <property type="entry name" value="PPM_2"/>
    <property type="match status" value="1"/>
</dbReference>
<proteinExistence type="predicted"/>
<name>A0A7Z0QSW6_9GAMM</name>
<keyword evidence="3" id="KW-1185">Reference proteome</keyword>
<accession>A0A7Z0QSW6</accession>
<protein>
    <submittedName>
        <fullName evidence="2">Serine/threonine-protein phosphatase</fullName>
    </submittedName>
</protein>
<dbReference type="RefSeq" id="WP_180546492.1">
    <property type="nucleotide sequence ID" value="NZ_JACCJZ010000020.1"/>
</dbReference>
<dbReference type="Gene3D" id="3.60.40.10">
    <property type="entry name" value="PPM-type phosphatase domain"/>
    <property type="match status" value="1"/>
</dbReference>